<gene>
    <name evidence="1" type="ORF">SAMN05421854_114174</name>
</gene>
<sequence>MLSPEIRVTAASWGRLLTMTATRMSFPVPVVVSVFWAR</sequence>
<protein>
    <submittedName>
        <fullName evidence="1">Uncharacterized protein</fullName>
    </submittedName>
</protein>
<name>A0A1I5ZBC7_9PSEU</name>
<proteinExistence type="predicted"/>
<dbReference type="Proteomes" id="UP000199137">
    <property type="component" value="Unassembled WGS sequence"/>
</dbReference>
<dbReference type="EMBL" id="FOWC01000014">
    <property type="protein sequence ID" value="SFQ53799.1"/>
    <property type="molecule type" value="Genomic_DNA"/>
</dbReference>
<evidence type="ECO:0000313" key="1">
    <source>
        <dbReference type="EMBL" id="SFQ53799.1"/>
    </source>
</evidence>
<organism evidence="1 2">
    <name type="scientific">Amycolatopsis rubida</name>
    <dbReference type="NCBI Taxonomy" id="112413"/>
    <lineage>
        <taxon>Bacteria</taxon>
        <taxon>Bacillati</taxon>
        <taxon>Actinomycetota</taxon>
        <taxon>Actinomycetes</taxon>
        <taxon>Pseudonocardiales</taxon>
        <taxon>Pseudonocardiaceae</taxon>
        <taxon>Amycolatopsis</taxon>
    </lineage>
</organism>
<dbReference type="AlphaFoldDB" id="A0A1I5ZBC7"/>
<reference evidence="1 2" key="1">
    <citation type="submission" date="2016-10" db="EMBL/GenBank/DDBJ databases">
        <authorList>
            <person name="de Groot N.N."/>
        </authorList>
    </citation>
    <scope>NUCLEOTIDE SEQUENCE [LARGE SCALE GENOMIC DNA]</scope>
    <source>
        <strain evidence="1 2">DSM 44637</strain>
    </source>
</reference>
<evidence type="ECO:0000313" key="2">
    <source>
        <dbReference type="Proteomes" id="UP000199137"/>
    </source>
</evidence>
<accession>A0A1I5ZBC7</accession>